<dbReference type="SUPFAM" id="SSF52058">
    <property type="entry name" value="L domain-like"/>
    <property type="match status" value="1"/>
</dbReference>
<dbReference type="PANTHER" id="PTHR34630">
    <property type="entry name" value="OS11G0677101 PROTEIN"/>
    <property type="match status" value="1"/>
</dbReference>
<dbReference type="Pfam" id="PF23247">
    <property type="entry name" value="LRR_RPS2"/>
    <property type="match status" value="1"/>
</dbReference>
<gene>
    <name evidence="2" type="ORF">M8C21_009177</name>
</gene>
<evidence type="ECO:0000313" key="2">
    <source>
        <dbReference type="EMBL" id="KAI7731782.1"/>
    </source>
</evidence>
<protein>
    <recommendedName>
        <fullName evidence="1">Disease resistance protein At4g27190-like leucine-rich repeats domain-containing protein</fullName>
    </recommendedName>
</protein>
<reference evidence="2" key="1">
    <citation type="submission" date="2022-06" db="EMBL/GenBank/DDBJ databases">
        <title>Uncovering the hologenomic basis of an extraordinary plant invasion.</title>
        <authorList>
            <person name="Bieker V.C."/>
            <person name="Martin M.D."/>
            <person name="Gilbert T."/>
            <person name="Hodgins K."/>
            <person name="Battlay P."/>
            <person name="Petersen B."/>
            <person name="Wilson J."/>
        </authorList>
    </citation>
    <scope>NUCLEOTIDE SEQUENCE</scope>
    <source>
        <strain evidence="2">AA19_3_7</strain>
        <tissue evidence="2">Leaf</tissue>
    </source>
</reference>
<dbReference type="Proteomes" id="UP001206925">
    <property type="component" value="Unassembled WGS sequence"/>
</dbReference>
<dbReference type="PANTHER" id="PTHR34630:SF17">
    <property type="entry name" value="OS06G0304700 PROTEIN"/>
    <property type="match status" value="1"/>
</dbReference>
<sequence>MLGWKIWSTKDAISPCHSELYIHDCPQLVEVSAEALPLLRLLEISFCDHVVLRSLVQAASSITMLDIRYISGLTYEVWSGVMKHIGAIEEVRIHMCNEIRYLWESEEEASKVLVNIKKLEVDNCSNLVSLGEKEEEDNFGSSLLSSLRTLVVISCNKMERCCCPNSIESLRIRRCSSLTHVSFPTSTAGVVGHKLKSLDIVDCRELMEKINNISTGVLESIYIRDWADLKSLMQFGNFIYLTQLHLEHCPSLESFPNIPLPVLTDLTIEECVRMKSFSAHQMSNLTQLKRLKIRDCPSIDASSHGELIEVDGHDWAVAVATLNWVSKEEVGMLAQHLRTEAVKRRNSSKHNGITKLLKRNLEEELEDMIKES</sequence>
<evidence type="ECO:0000259" key="1">
    <source>
        <dbReference type="Pfam" id="PF23247"/>
    </source>
</evidence>
<dbReference type="Gene3D" id="3.80.10.10">
    <property type="entry name" value="Ribonuclease Inhibitor"/>
    <property type="match status" value="2"/>
</dbReference>
<keyword evidence="3" id="KW-1185">Reference proteome</keyword>
<feature type="domain" description="Disease resistance protein At4g27190-like leucine-rich repeats" evidence="1">
    <location>
        <begin position="155"/>
        <end position="296"/>
    </location>
</feature>
<name>A0AAD5BYF2_AMBAR</name>
<comment type="caution">
    <text evidence="2">The sequence shown here is derived from an EMBL/GenBank/DDBJ whole genome shotgun (WGS) entry which is preliminary data.</text>
</comment>
<dbReference type="AlphaFoldDB" id="A0AAD5BYF2"/>
<dbReference type="EMBL" id="JAMZMK010010387">
    <property type="protein sequence ID" value="KAI7731782.1"/>
    <property type="molecule type" value="Genomic_DNA"/>
</dbReference>
<evidence type="ECO:0000313" key="3">
    <source>
        <dbReference type="Proteomes" id="UP001206925"/>
    </source>
</evidence>
<dbReference type="InterPro" id="IPR032675">
    <property type="entry name" value="LRR_dom_sf"/>
</dbReference>
<dbReference type="InterPro" id="IPR057135">
    <property type="entry name" value="At4g27190-like_LRR"/>
</dbReference>
<organism evidence="2 3">
    <name type="scientific">Ambrosia artemisiifolia</name>
    <name type="common">Common ragweed</name>
    <dbReference type="NCBI Taxonomy" id="4212"/>
    <lineage>
        <taxon>Eukaryota</taxon>
        <taxon>Viridiplantae</taxon>
        <taxon>Streptophyta</taxon>
        <taxon>Embryophyta</taxon>
        <taxon>Tracheophyta</taxon>
        <taxon>Spermatophyta</taxon>
        <taxon>Magnoliopsida</taxon>
        <taxon>eudicotyledons</taxon>
        <taxon>Gunneridae</taxon>
        <taxon>Pentapetalae</taxon>
        <taxon>asterids</taxon>
        <taxon>campanulids</taxon>
        <taxon>Asterales</taxon>
        <taxon>Asteraceae</taxon>
        <taxon>Asteroideae</taxon>
        <taxon>Heliantheae alliance</taxon>
        <taxon>Heliantheae</taxon>
        <taxon>Ambrosia</taxon>
    </lineage>
</organism>
<accession>A0AAD5BYF2</accession>
<proteinExistence type="predicted"/>